<dbReference type="InterPro" id="IPR012338">
    <property type="entry name" value="Beta-lactam/transpept-like"/>
</dbReference>
<dbReference type="InterPro" id="IPR000871">
    <property type="entry name" value="Beta-lactam_class-A"/>
</dbReference>
<dbReference type="NCBIfam" id="NF033103">
    <property type="entry name" value="bla_class_A"/>
    <property type="match status" value="1"/>
</dbReference>
<feature type="signal peptide" evidence="5">
    <location>
        <begin position="1"/>
        <end position="22"/>
    </location>
</feature>
<dbReference type="PRINTS" id="PR00118">
    <property type="entry name" value="BLACTAMASEA"/>
</dbReference>
<keyword evidence="5" id="KW-0732">Signal</keyword>
<evidence type="ECO:0000313" key="7">
    <source>
        <dbReference type="EMBL" id="MQW04827.1"/>
    </source>
</evidence>
<dbReference type="GO" id="GO:0046677">
    <property type="term" value="P:response to antibiotic"/>
    <property type="evidence" value="ECO:0007669"/>
    <property type="project" value="InterPro"/>
</dbReference>
<dbReference type="GO" id="GO:0008800">
    <property type="term" value="F:beta-lactamase activity"/>
    <property type="evidence" value="ECO:0007669"/>
    <property type="project" value="UniProtKB-EC"/>
</dbReference>
<feature type="chain" id="PRO_5025596181" description="beta-lactamase" evidence="5">
    <location>
        <begin position="23"/>
        <end position="298"/>
    </location>
</feature>
<reference evidence="7" key="1">
    <citation type="journal article" date="2013" name="Genome Biol.">
        <title>Comparative genomics of the core and accessory genomes of 48 Sinorhizobium strains comprising five genospecies.</title>
        <authorList>
            <person name="Sugawara M."/>
            <person name="Epstein B."/>
            <person name="Badgley B.D."/>
            <person name="Unno T."/>
            <person name="Xu L."/>
            <person name="Reese J."/>
            <person name="Gyaneshwar P."/>
            <person name="Denny R."/>
            <person name="Mudge J."/>
            <person name="Bharti A.K."/>
            <person name="Farmer A.D."/>
            <person name="May G.D."/>
            <person name="Woodward J.E."/>
            <person name="Medigue C."/>
            <person name="Vallenet D."/>
            <person name="Lajus A."/>
            <person name="Rouy Z."/>
            <person name="Martinez-Vaz B."/>
            <person name="Tiffin P."/>
            <person name="Young N.D."/>
            <person name="Sadowsky M.J."/>
        </authorList>
    </citation>
    <scope>NUCLEOTIDE SEQUENCE</scope>
    <source>
        <strain evidence="7">M30</strain>
    </source>
</reference>
<dbReference type="EC" id="3.5.2.6" evidence="3"/>
<comment type="catalytic activity">
    <reaction evidence="1">
        <text>a beta-lactam + H2O = a substituted beta-amino acid</text>
        <dbReference type="Rhea" id="RHEA:20401"/>
        <dbReference type="ChEBI" id="CHEBI:15377"/>
        <dbReference type="ChEBI" id="CHEBI:35627"/>
        <dbReference type="ChEBI" id="CHEBI:140347"/>
        <dbReference type="EC" id="3.5.2.6"/>
    </reaction>
</comment>
<evidence type="ECO:0000256" key="2">
    <source>
        <dbReference type="ARBA" id="ARBA00009009"/>
    </source>
</evidence>
<sequence>MTTLISRRRALAGAIFAMPALATVSTIARAELQHALEARLAELERRHGGRVGVAALNLSTGARVGHRADERFLMCSRFKALASAMVLARVDKGVEKLDRRIVFSKEVLVYFSPVTETRVGGEGMSVAELCMATLTQSDNTAVNLLLESFGGPPALTEFVRSFGDELTRLERFEPELNEHDGPDDLRDTTTPGAMMETLRKLIFGEVLSRSSRAQLAGWMVMNKTGDSRLRAGMPESWMIADKTGGNGNQHGNNNDIAVAWSPNRGAIVVATYCEIPTISADERNAVVAEVGRLVAELA</sequence>
<dbReference type="PANTHER" id="PTHR35333">
    <property type="entry name" value="BETA-LACTAMASE"/>
    <property type="match status" value="1"/>
</dbReference>
<dbReference type="InterPro" id="IPR045155">
    <property type="entry name" value="Beta-lactam_cat"/>
</dbReference>
<accession>A0A6A7ZSQ1</accession>
<comment type="similarity">
    <text evidence="2">Belongs to the class-A beta-lactamase family.</text>
</comment>
<feature type="domain" description="Beta-lactamase class A catalytic" evidence="6">
    <location>
        <begin position="52"/>
        <end position="271"/>
    </location>
</feature>
<dbReference type="InterPro" id="IPR006311">
    <property type="entry name" value="TAT_signal"/>
</dbReference>
<dbReference type="Gene3D" id="3.40.710.10">
    <property type="entry name" value="DD-peptidase/beta-lactamase superfamily"/>
    <property type="match status" value="1"/>
</dbReference>
<evidence type="ECO:0000256" key="1">
    <source>
        <dbReference type="ARBA" id="ARBA00001526"/>
    </source>
</evidence>
<name>A0A6A7ZSQ1_RHIML</name>
<dbReference type="SUPFAM" id="SSF56601">
    <property type="entry name" value="beta-lactamase/transpeptidase-like"/>
    <property type="match status" value="1"/>
</dbReference>
<organism evidence="7">
    <name type="scientific">Rhizobium meliloti</name>
    <name type="common">Ensifer meliloti</name>
    <name type="synonym">Sinorhizobium meliloti</name>
    <dbReference type="NCBI Taxonomy" id="382"/>
    <lineage>
        <taxon>Bacteria</taxon>
        <taxon>Pseudomonadati</taxon>
        <taxon>Pseudomonadota</taxon>
        <taxon>Alphaproteobacteria</taxon>
        <taxon>Hyphomicrobiales</taxon>
        <taxon>Rhizobiaceae</taxon>
        <taxon>Sinorhizobium/Ensifer group</taxon>
        <taxon>Sinorhizobium</taxon>
    </lineage>
</organism>
<gene>
    <name evidence="7" type="primary">bla</name>
    <name evidence="7" type="ORF">GHK45_13870</name>
</gene>
<dbReference type="Pfam" id="PF13354">
    <property type="entry name" value="Beta-lactamase2"/>
    <property type="match status" value="1"/>
</dbReference>
<protein>
    <recommendedName>
        <fullName evidence="3">beta-lactamase</fullName>
        <ecNumber evidence="3">3.5.2.6</ecNumber>
    </recommendedName>
    <alternativeName>
        <fullName evidence="4">Penicillinase</fullName>
    </alternativeName>
</protein>
<evidence type="ECO:0000256" key="4">
    <source>
        <dbReference type="ARBA" id="ARBA00030171"/>
    </source>
</evidence>
<dbReference type="RefSeq" id="WP_337725054.1">
    <property type="nucleotide sequence ID" value="NZ_WISP01000103.1"/>
</dbReference>
<proteinExistence type="inferred from homology"/>
<dbReference type="PANTHER" id="PTHR35333:SF3">
    <property type="entry name" value="BETA-LACTAMASE-TYPE TRANSPEPTIDASE FOLD CONTAINING PROTEIN"/>
    <property type="match status" value="1"/>
</dbReference>
<evidence type="ECO:0000256" key="3">
    <source>
        <dbReference type="ARBA" id="ARBA00012865"/>
    </source>
</evidence>
<dbReference type="AlphaFoldDB" id="A0A6A7ZSQ1"/>
<evidence type="ECO:0000256" key="5">
    <source>
        <dbReference type="SAM" id="SignalP"/>
    </source>
</evidence>
<evidence type="ECO:0000259" key="6">
    <source>
        <dbReference type="Pfam" id="PF13354"/>
    </source>
</evidence>
<dbReference type="PROSITE" id="PS51318">
    <property type="entry name" value="TAT"/>
    <property type="match status" value="1"/>
</dbReference>
<dbReference type="EMBL" id="WISP01000103">
    <property type="protein sequence ID" value="MQW04827.1"/>
    <property type="molecule type" value="Genomic_DNA"/>
</dbReference>
<comment type="caution">
    <text evidence="7">The sequence shown here is derived from an EMBL/GenBank/DDBJ whole genome shotgun (WGS) entry which is preliminary data.</text>
</comment>
<dbReference type="GO" id="GO:0030655">
    <property type="term" value="P:beta-lactam antibiotic catabolic process"/>
    <property type="evidence" value="ECO:0007669"/>
    <property type="project" value="InterPro"/>
</dbReference>